<feature type="compositionally biased region" description="Basic and acidic residues" evidence="2">
    <location>
        <begin position="1"/>
        <end position="13"/>
    </location>
</feature>
<feature type="region of interest" description="Disordered" evidence="2">
    <location>
        <begin position="217"/>
        <end position="238"/>
    </location>
</feature>
<evidence type="ECO:0000313" key="4">
    <source>
        <dbReference type="Proteomes" id="UP000265515"/>
    </source>
</evidence>
<gene>
    <name evidence="3" type="ORF">CBR_g34115</name>
</gene>
<keyword evidence="4" id="KW-1185">Reference proteome</keyword>
<feature type="coiled-coil region" evidence="1">
    <location>
        <begin position="64"/>
        <end position="133"/>
    </location>
</feature>
<organism evidence="3 4">
    <name type="scientific">Chara braunii</name>
    <name type="common">Braun's stonewort</name>
    <dbReference type="NCBI Taxonomy" id="69332"/>
    <lineage>
        <taxon>Eukaryota</taxon>
        <taxon>Viridiplantae</taxon>
        <taxon>Streptophyta</taxon>
        <taxon>Charophyceae</taxon>
        <taxon>Charales</taxon>
        <taxon>Characeae</taxon>
        <taxon>Chara</taxon>
    </lineage>
</organism>
<evidence type="ECO:0000313" key="3">
    <source>
        <dbReference type="EMBL" id="GBG81933.1"/>
    </source>
</evidence>
<proteinExistence type="predicted"/>
<dbReference type="Gramene" id="GBG81933">
    <property type="protein sequence ID" value="GBG81933"/>
    <property type="gene ID" value="CBR_g34115"/>
</dbReference>
<evidence type="ECO:0000256" key="1">
    <source>
        <dbReference type="SAM" id="Coils"/>
    </source>
</evidence>
<dbReference type="AlphaFoldDB" id="A0A388LI64"/>
<accession>A0A388LI64</accession>
<feature type="region of interest" description="Disordered" evidence="2">
    <location>
        <begin position="1"/>
        <end position="47"/>
    </location>
</feature>
<protein>
    <submittedName>
        <fullName evidence="3">Uncharacterized protein</fullName>
    </submittedName>
</protein>
<evidence type="ECO:0000256" key="2">
    <source>
        <dbReference type="SAM" id="MobiDB-lite"/>
    </source>
</evidence>
<feature type="compositionally biased region" description="Basic and acidic residues" evidence="2">
    <location>
        <begin position="27"/>
        <end position="38"/>
    </location>
</feature>
<reference evidence="3 4" key="1">
    <citation type="journal article" date="2018" name="Cell">
        <title>The Chara Genome: Secondary Complexity and Implications for Plant Terrestrialization.</title>
        <authorList>
            <person name="Nishiyama T."/>
            <person name="Sakayama H."/>
            <person name="Vries J.D."/>
            <person name="Buschmann H."/>
            <person name="Saint-Marcoux D."/>
            <person name="Ullrich K.K."/>
            <person name="Haas F.B."/>
            <person name="Vanderstraeten L."/>
            <person name="Becker D."/>
            <person name="Lang D."/>
            <person name="Vosolsobe S."/>
            <person name="Rombauts S."/>
            <person name="Wilhelmsson P.K.I."/>
            <person name="Janitza P."/>
            <person name="Kern R."/>
            <person name="Heyl A."/>
            <person name="Rumpler F."/>
            <person name="Villalobos L.I.A.C."/>
            <person name="Clay J.M."/>
            <person name="Skokan R."/>
            <person name="Toyoda A."/>
            <person name="Suzuki Y."/>
            <person name="Kagoshima H."/>
            <person name="Schijlen E."/>
            <person name="Tajeshwar N."/>
            <person name="Catarino B."/>
            <person name="Hetherington A.J."/>
            <person name="Saltykova A."/>
            <person name="Bonnot C."/>
            <person name="Breuninger H."/>
            <person name="Symeonidi A."/>
            <person name="Radhakrishnan G.V."/>
            <person name="Van Nieuwerburgh F."/>
            <person name="Deforce D."/>
            <person name="Chang C."/>
            <person name="Karol K.G."/>
            <person name="Hedrich R."/>
            <person name="Ulvskov P."/>
            <person name="Glockner G."/>
            <person name="Delwiche C.F."/>
            <person name="Petrasek J."/>
            <person name="Van de Peer Y."/>
            <person name="Friml J."/>
            <person name="Beilby M."/>
            <person name="Dolan L."/>
            <person name="Kohara Y."/>
            <person name="Sugano S."/>
            <person name="Fujiyama A."/>
            <person name="Delaux P.-M."/>
            <person name="Quint M."/>
            <person name="TheiBen G."/>
            <person name="Hagemann M."/>
            <person name="Harholt J."/>
            <person name="Dunand C."/>
            <person name="Zachgo S."/>
            <person name="Langdale J."/>
            <person name="Maumus F."/>
            <person name="Straeten D.V.D."/>
            <person name="Gould S.B."/>
            <person name="Rensing S.A."/>
        </authorList>
    </citation>
    <scope>NUCLEOTIDE SEQUENCE [LARGE SCALE GENOMIC DNA]</scope>
    <source>
        <strain evidence="3 4">S276</strain>
    </source>
</reference>
<sequence length="346" mass="40347">MREKLERELKEELQTIEAEEEPDDEGDRLIRRQTERGETSQTGGELQVKPVDWYDQYAYSGDLIEETEEERDTFVAKLASIKDQREKELLLEEKRAELHMQMLAAKRQELDERKRLQIEGARLQRELQDRKDKQAATEEKLALLTETVLHTKQELEAMNRTLQKVETHQYEFEGVWNTFLQKSAKDVDQHIQLYIQKLDNHITQTFTPAVIEKIVRGSGGGGGDGDGDEDGGVYKKGKGMLREDKDTDARKIRVKVPWTYTGKREESVLHWIAAVESYVYGQRIPYWDRVLMATPCIVGDPMSFAISLQKEANCQTKIEYSQQTRIEDFFKAVRERFEDKNLARRT</sequence>
<dbReference type="Proteomes" id="UP000265515">
    <property type="component" value="Unassembled WGS sequence"/>
</dbReference>
<keyword evidence="1" id="KW-0175">Coiled coil</keyword>
<dbReference type="EMBL" id="BFEA01000391">
    <property type="protein sequence ID" value="GBG81933.1"/>
    <property type="molecule type" value="Genomic_DNA"/>
</dbReference>
<comment type="caution">
    <text evidence="3">The sequence shown here is derived from an EMBL/GenBank/DDBJ whole genome shotgun (WGS) entry which is preliminary data.</text>
</comment>
<name>A0A388LI64_CHABU</name>
<feature type="compositionally biased region" description="Acidic residues" evidence="2">
    <location>
        <begin position="17"/>
        <end position="26"/>
    </location>
</feature>